<dbReference type="PROSITE" id="PS00889">
    <property type="entry name" value="CNMP_BINDING_2"/>
    <property type="match status" value="1"/>
</dbReference>
<dbReference type="PANTHER" id="PTHR23011:SF28">
    <property type="entry name" value="CYCLIC NUCLEOTIDE-BINDING DOMAIN CONTAINING PROTEIN"/>
    <property type="match status" value="1"/>
</dbReference>
<dbReference type="InterPro" id="IPR000595">
    <property type="entry name" value="cNMP-bd_dom"/>
</dbReference>
<name>A0A5C1QBF9_9SPIO</name>
<keyword evidence="3" id="KW-1185">Reference proteome</keyword>
<dbReference type="AlphaFoldDB" id="A0A5C1QBF9"/>
<dbReference type="InterPro" id="IPR014710">
    <property type="entry name" value="RmlC-like_jellyroll"/>
</dbReference>
<dbReference type="OrthoDB" id="9810708at2"/>
<feature type="domain" description="Cyclic nucleotide-binding" evidence="1">
    <location>
        <begin position="29"/>
        <end position="146"/>
    </location>
</feature>
<dbReference type="Pfam" id="PF00027">
    <property type="entry name" value="cNMP_binding"/>
    <property type="match status" value="1"/>
</dbReference>
<dbReference type="PRINTS" id="PR00103">
    <property type="entry name" value="CAMPKINASE"/>
</dbReference>
<evidence type="ECO:0000313" key="2">
    <source>
        <dbReference type="EMBL" id="QEN04847.1"/>
    </source>
</evidence>
<evidence type="ECO:0000259" key="1">
    <source>
        <dbReference type="PROSITE" id="PS50042"/>
    </source>
</evidence>
<dbReference type="PROSITE" id="PS50042">
    <property type="entry name" value="CNMP_BINDING_3"/>
    <property type="match status" value="1"/>
</dbReference>
<dbReference type="KEGG" id="sper:EW093_09065"/>
<accession>A0A5C1QBF9</accession>
<dbReference type="CDD" id="cd00038">
    <property type="entry name" value="CAP_ED"/>
    <property type="match status" value="1"/>
</dbReference>
<dbReference type="PANTHER" id="PTHR23011">
    <property type="entry name" value="CYCLIC NUCLEOTIDE-BINDING DOMAIN CONTAINING PROTEIN"/>
    <property type="match status" value="1"/>
</dbReference>
<gene>
    <name evidence="2" type="ORF">EW093_09065</name>
</gene>
<evidence type="ECO:0000313" key="3">
    <source>
        <dbReference type="Proteomes" id="UP000323824"/>
    </source>
</evidence>
<reference evidence="2 3" key="2">
    <citation type="submission" date="2019-09" db="EMBL/GenBank/DDBJ databases">
        <title>Complete Genome Sequence and Methylome Analysis of free living Spirochaetas.</title>
        <authorList>
            <person name="Leshcheva N."/>
            <person name="Mikheeva N."/>
        </authorList>
    </citation>
    <scope>NUCLEOTIDE SEQUENCE [LARGE SCALE GENOMIC DNA]</scope>
    <source>
        <strain evidence="2 3">P</strain>
    </source>
</reference>
<dbReference type="RefSeq" id="WP_149568087.1">
    <property type="nucleotide sequence ID" value="NZ_CP035807.1"/>
</dbReference>
<sequence>MEMNNSEEKNQERLKKLSQIPLFSSFADNRESLMKLNEICSLKEFDKDVIVISEGDTGDDMFIMFDGIVEIRKNTRSGDEYTVVELKAEFNVFFGELAIVSEGERSATVITKSKCKFLVITKKDFEDFCEEHPTIGLHITREILKTVAERLRKTNDDMLTIFDALMNEIKNS</sequence>
<dbReference type="Gene3D" id="2.60.120.10">
    <property type="entry name" value="Jelly Rolls"/>
    <property type="match status" value="1"/>
</dbReference>
<protein>
    <submittedName>
        <fullName evidence="2">Cyclic nucleotide-binding domain-containing protein</fullName>
    </submittedName>
</protein>
<dbReference type="InterPro" id="IPR018488">
    <property type="entry name" value="cNMP-bd_CS"/>
</dbReference>
<dbReference type="PROSITE" id="PS00888">
    <property type="entry name" value="CNMP_BINDING_1"/>
    <property type="match status" value="1"/>
</dbReference>
<reference evidence="2 3" key="1">
    <citation type="submission" date="2019-02" db="EMBL/GenBank/DDBJ databases">
        <authorList>
            <person name="Fomenkov A."/>
            <person name="Dubinina G."/>
            <person name="Grabovich M."/>
            <person name="Vincze T."/>
            <person name="Roberts R.J."/>
        </authorList>
    </citation>
    <scope>NUCLEOTIDE SEQUENCE [LARGE SCALE GENOMIC DNA]</scope>
    <source>
        <strain evidence="2 3">P</strain>
    </source>
</reference>
<organism evidence="2 3">
    <name type="scientific">Thiospirochaeta perfilievii</name>
    <dbReference type="NCBI Taxonomy" id="252967"/>
    <lineage>
        <taxon>Bacteria</taxon>
        <taxon>Pseudomonadati</taxon>
        <taxon>Spirochaetota</taxon>
        <taxon>Spirochaetia</taxon>
        <taxon>Spirochaetales</taxon>
        <taxon>Spirochaetaceae</taxon>
        <taxon>Thiospirochaeta</taxon>
    </lineage>
</organism>
<dbReference type="SUPFAM" id="SSF51206">
    <property type="entry name" value="cAMP-binding domain-like"/>
    <property type="match status" value="1"/>
</dbReference>
<dbReference type="InterPro" id="IPR018490">
    <property type="entry name" value="cNMP-bd_dom_sf"/>
</dbReference>
<proteinExistence type="predicted"/>
<dbReference type="SMART" id="SM00100">
    <property type="entry name" value="cNMP"/>
    <property type="match status" value="1"/>
</dbReference>
<dbReference type="Proteomes" id="UP000323824">
    <property type="component" value="Chromosome"/>
</dbReference>
<dbReference type="EMBL" id="CP035807">
    <property type="protein sequence ID" value="QEN04847.1"/>
    <property type="molecule type" value="Genomic_DNA"/>
</dbReference>